<dbReference type="InterPro" id="IPR036388">
    <property type="entry name" value="WH-like_DNA-bd_sf"/>
</dbReference>
<keyword evidence="3" id="KW-1185">Reference proteome</keyword>
<dbReference type="RefSeq" id="WP_090154219.1">
    <property type="nucleotide sequence ID" value="NZ_FNAN01000012.1"/>
</dbReference>
<dbReference type="AlphaFoldDB" id="A0A1G7NZF1"/>
<dbReference type="InterPro" id="IPR036390">
    <property type="entry name" value="WH_DNA-bd_sf"/>
</dbReference>
<dbReference type="Proteomes" id="UP000198748">
    <property type="component" value="Unassembled WGS sequence"/>
</dbReference>
<dbReference type="GO" id="GO:0046983">
    <property type="term" value="F:protein dimerization activity"/>
    <property type="evidence" value="ECO:0007669"/>
    <property type="project" value="InterPro"/>
</dbReference>
<dbReference type="OrthoDB" id="957528at2"/>
<evidence type="ECO:0000259" key="1">
    <source>
        <dbReference type="Pfam" id="PF08100"/>
    </source>
</evidence>
<dbReference type="EMBL" id="FNAN01000012">
    <property type="protein sequence ID" value="SDF79354.1"/>
    <property type="molecule type" value="Genomic_DNA"/>
</dbReference>
<name>A0A1G7NZF1_9BACT</name>
<dbReference type="InterPro" id="IPR012967">
    <property type="entry name" value="COMT_dimerisation"/>
</dbReference>
<proteinExistence type="predicted"/>
<feature type="domain" description="O-methyltransferase dimerisation" evidence="1">
    <location>
        <begin position="22"/>
        <end position="98"/>
    </location>
</feature>
<evidence type="ECO:0000313" key="2">
    <source>
        <dbReference type="EMBL" id="SDF79354.1"/>
    </source>
</evidence>
<dbReference type="Gene3D" id="1.10.10.10">
    <property type="entry name" value="Winged helix-like DNA-binding domain superfamily/Winged helix DNA-binding domain"/>
    <property type="match status" value="1"/>
</dbReference>
<gene>
    <name evidence="2" type="ORF">SAMN04487996_112212</name>
</gene>
<organism evidence="2 3">
    <name type="scientific">Dyadobacter soli</name>
    <dbReference type="NCBI Taxonomy" id="659014"/>
    <lineage>
        <taxon>Bacteria</taxon>
        <taxon>Pseudomonadati</taxon>
        <taxon>Bacteroidota</taxon>
        <taxon>Cytophagia</taxon>
        <taxon>Cytophagales</taxon>
        <taxon>Spirosomataceae</taxon>
        <taxon>Dyadobacter</taxon>
    </lineage>
</organism>
<dbReference type="Pfam" id="PF08100">
    <property type="entry name" value="Dimerisation"/>
    <property type="match status" value="1"/>
</dbReference>
<accession>A0A1G7NZF1</accession>
<protein>
    <submittedName>
        <fullName evidence="2">Dimerisation domain-containing protein</fullName>
    </submittedName>
</protein>
<reference evidence="3" key="1">
    <citation type="submission" date="2016-10" db="EMBL/GenBank/DDBJ databases">
        <authorList>
            <person name="Varghese N."/>
            <person name="Submissions S."/>
        </authorList>
    </citation>
    <scope>NUCLEOTIDE SEQUENCE [LARGE SCALE GENOMIC DNA]</scope>
    <source>
        <strain evidence="3">DSM 25329</strain>
    </source>
</reference>
<dbReference type="STRING" id="659014.SAMN04487996_112212"/>
<dbReference type="SUPFAM" id="SSF46785">
    <property type="entry name" value="Winged helix' DNA-binding domain"/>
    <property type="match status" value="1"/>
</dbReference>
<evidence type="ECO:0000313" key="3">
    <source>
        <dbReference type="Proteomes" id="UP000198748"/>
    </source>
</evidence>
<sequence length="146" mass="16396">MSTIEIEQEQEITPMNIIRIGTGFWSAKPLLAAIRLGLFTELADGPLFVSEIRQKLGLQSHSSLDFLDTLVTWGIIERHGKGFTAIYCNSPEADTFLNRRKPDYLGNVLEIVNDEKSSLANNLKQAVTGPDFQKRLDLNRLFTMVA</sequence>